<dbReference type="InterPro" id="IPR002035">
    <property type="entry name" value="VWF_A"/>
</dbReference>
<keyword evidence="1" id="KW-0732">Signal</keyword>
<dbReference type="InterPro" id="IPR036465">
    <property type="entry name" value="vWFA_dom_sf"/>
</dbReference>
<dbReference type="SUPFAM" id="SSF53300">
    <property type="entry name" value="vWA-like"/>
    <property type="match status" value="1"/>
</dbReference>
<feature type="chain" id="PRO_5028371292" description="VWFA domain-containing protein" evidence="1">
    <location>
        <begin position="31"/>
        <end position="575"/>
    </location>
</feature>
<dbReference type="PROSITE" id="PS50234">
    <property type="entry name" value="VWFA"/>
    <property type="match status" value="1"/>
</dbReference>
<dbReference type="Gene3D" id="3.40.50.410">
    <property type="entry name" value="von Willebrand factor, type A domain"/>
    <property type="match status" value="1"/>
</dbReference>
<accession>A0A6S6T6Q2</accession>
<reference evidence="3" key="1">
    <citation type="submission" date="2020-01" db="EMBL/GenBank/DDBJ databases">
        <authorList>
            <person name="Meier V. D."/>
            <person name="Meier V D."/>
        </authorList>
    </citation>
    <scope>NUCLEOTIDE SEQUENCE</scope>
    <source>
        <strain evidence="3">HLG_WM_MAG_08</strain>
    </source>
</reference>
<dbReference type="CDD" id="cd00198">
    <property type="entry name" value="vWFA"/>
    <property type="match status" value="1"/>
</dbReference>
<dbReference type="EMBL" id="CACVAV010000264">
    <property type="protein sequence ID" value="CAA6816452.1"/>
    <property type="molecule type" value="Genomic_DNA"/>
</dbReference>
<proteinExistence type="predicted"/>
<dbReference type="PANTHER" id="PTHR10579">
    <property type="entry name" value="CALCIUM-ACTIVATED CHLORIDE CHANNEL REGULATOR"/>
    <property type="match status" value="1"/>
</dbReference>
<feature type="domain" description="VWFA" evidence="2">
    <location>
        <begin position="402"/>
        <end position="575"/>
    </location>
</feature>
<dbReference type="Pfam" id="PF00092">
    <property type="entry name" value="VWA"/>
    <property type="match status" value="1"/>
</dbReference>
<dbReference type="InterPro" id="IPR051266">
    <property type="entry name" value="CLCR"/>
</dbReference>
<feature type="signal peptide" evidence="1">
    <location>
        <begin position="1"/>
        <end position="30"/>
    </location>
</feature>
<organism evidence="3">
    <name type="scientific">uncultured Thiotrichaceae bacterium</name>
    <dbReference type="NCBI Taxonomy" id="298394"/>
    <lineage>
        <taxon>Bacteria</taxon>
        <taxon>Pseudomonadati</taxon>
        <taxon>Pseudomonadota</taxon>
        <taxon>Gammaproteobacteria</taxon>
        <taxon>Thiotrichales</taxon>
        <taxon>Thiotrichaceae</taxon>
        <taxon>environmental samples</taxon>
    </lineage>
</organism>
<evidence type="ECO:0000259" key="2">
    <source>
        <dbReference type="PROSITE" id="PS50234"/>
    </source>
</evidence>
<name>A0A6S6T6Q2_9GAMM</name>
<dbReference type="SMART" id="SM00327">
    <property type="entry name" value="VWA"/>
    <property type="match status" value="1"/>
</dbReference>
<dbReference type="PANTHER" id="PTHR10579:SF43">
    <property type="entry name" value="ZINC FINGER (C3HC4-TYPE RING FINGER) FAMILY PROTEIN"/>
    <property type="match status" value="1"/>
</dbReference>
<protein>
    <recommendedName>
        <fullName evidence="2">VWFA domain-containing protein</fullName>
    </recommendedName>
</protein>
<dbReference type="SUPFAM" id="SSF53850">
    <property type="entry name" value="Periplasmic binding protein-like II"/>
    <property type="match status" value="1"/>
</dbReference>
<gene>
    <name evidence="3" type="ORF">HELGO_WM46368</name>
</gene>
<evidence type="ECO:0000313" key="3">
    <source>
        <dbReference type="EMBL" id="CAA6816452.1"/>
    </source>
</evidence>
<dbReference type="AlphaFoldDB" id="A0A6S6T6Q2"/>
<evidence type="ECO:0000256" key="1">
    <source>
        <dbReference type="SAM" id="SignalP"/>
    </source>
</evidence>
<sequence>MLNNMFTHHKYSNGKLAGLSVLSAAFVLMAGLSGCGSTIDSQESAEANIKKLVENDVQPTFQENQVRANIQLTKTNLLSMLPDLAEYPVSLNARDDARTEAVEIFTSSEKAGQGRDGDGFYLKVAELFNQKRMTIGNGKQAKVSIRKIDSGLGAQFMLARRYTPDAYSPSNTLWGEMLNANGVRMDIIAEVTAPNTTGIIVKKAKVDQITTDGKLDISKLLTNVSSSQFAMGYTNPYQSSTGLNFLLTVLNAFAQGDESQMLSPDVASAFEAFQAGVPFVAQNTIQMRDAAMGSGVLDALVMEYQSWVNVTGMDDYQFIPFGVRHDSPLYATPEADPAEREVLALFAEFVKSQQSMAEKFGFGRSGDATNDYKNAYALKDGSLIGQAQKLWKQKKSGGRPVAAVFVADVSGSMEGVRIKNLKKALIESADLISSGNAIGLVSYSDRVNVDLFIRTFDVQQKALFSGAVGRLATGGKTATNDAVLVAANMLAEYGREHPDHKKVIFLLSDGETNRGLDFGDVSKSLEFSGIPVHSIAYELKSEHLRALAALAEGAYIESSAGSASYRIGNLLNSEM</sequence>